<dbReference type="PIRSF" id="PIRSF028162">
    <property type="entry name" value="BcbE_prd"/>
    <property type="match status" value="1"/>
</dbReference>
<evidence type="ECO:0000313" key="2">
    <source>
        <dbReference type="EMBL" id="MXP77660.1"/>
    </source>
</evidence>
<sequence>MIHIMIPACGNDQKFLENYWPKNVTEVNGKVMIQYAVENFNSIPDKKFIFILNEKECIRFHTDNMVSLLSEENANIITLQNETGGALCTCLMGIELINNDDELLISNNDQKFDCDLFEIIQDFRQKDADCGVVCFECIHPRWSFVRVENDLVIETAEKRPISKKAIAGVYYFKKGKDFVETAKKTILKGQQYDGRYFISTAINEIILQGKKVVSYTVEKEQYHTFYELKQIKKYEQEMRRNENYCT</sequence>
<dbReference type="EMBL" id="WUQX01000001">
    <property type="protein sequence ID" value="MXP77660.1"/>
    <property type="molecule type" value="Genomic_DNA"/>
</dbReference>
<dbReference type="Pfam" id="PF00483">
    <property type="entry name" value="NTP_transferase"/>
    <property type="match status" value="1"/>
</dbReference>
<keyword evidence="3" id="KW-1185">Reference proteome</keyword>
<name>A0A7X3MK03_9FIRM</name>
<organism evidence="2 3">
    <name type="scientific">Sporofaciens musculi</name>
    <dbReference type="NCBI Taxonomy" id="2681861"/>
    <lineage>
        <taxon>Bacteria</taxon>
        <taxon>Bacillati</taxon>
        <taxon>Bacillota</taxon>
        <taxon>Clostridia</taxon>
        <taxon>Lachnospirales</taxon>
        <taxon>Lachnospiraceae</taxon>
        <taxon>Sporofaciens</taxon>
    </lineage>
</organism>
<feature type="domain" description="Nucleotidyl transferase" evidence="1">
    <location>
        <begin position="21"/>
        <end position="216"/>
    </location>
</feature>
<evidence type="ECO:0000259" key="1">
    <source>
        <dbReference type="Pfam" id="PF00483"/>
    </source>
</evidence>
<dbReference type="InterPro" id="IPR016873">
    <property type="entry name" value="Caps_polysacc_synth_BcbE_prd"/>
</dbReference>
<accession>A0A7X3MK03</accession>
<dbReference type="CDD" id="cd04183">
    <property type="entry name" value="GT2_BcE_like"/>
    <property type="match status" value="1"/>
</dbReference>
<dbReference type="AlphaFoldDB" id="A0A7X3MK03"/>
<evidence type="ECO:0000313" key="3">
    <source>
        <dbReference type="Proteomes" id="UP000460412"/>
    </source>
</evidence>
<protein>
    <recommendedName>
        <fullName evidence="1">Nucleotidyl transferase domain-containing protein</fullName>
    </recommendedName>
</protein>
<reference evidence="2 3" key="1">
    <citation type="submission" date="2019-12" db="EMBL/GenBank/DDBJ databases">
        <title>Sporaefaciens musculi gen. nov., sp. nov., a novel bacterium isolated from the caecum of an obese mouse.</title>
        <authorList>
            <person name="Rasmussen T.S."/>
            <person name="Streidl T."/>
            <person name="Hitch T.C.A."/>
            <person name="Wortmann E."/>
            <person name="Deptula P."/>
            <person name="Hansen M."/>
            <person name="Nielsen D.S."/>
            <person name="Clavel T."/>
            <person name="Vogensen F.K."/>
        </authorList>
    </citation>
    <scope>NUCLEOTIDE SEQUENCE [LARGE SCALE GENOMIC DNA]</scope>
    <source>
        <strain evidence="2 3">WCA-9-b2</strain>
    </source>
</reference>
<dbReference type="Proteomes" id="UP000460412">
    <property type="component" value="Unassembled WGS sequence"/>
</dbReference>
<comment type="caution">
    <text evidence="2">The sequence shown here is derived from an EMBL/GenBank/DDBJ whole genome shotgun (WGS) entry which is preliminary data.</text>
</comment>
<proteinExistence type="predicted"/>
<dbReference type="RefSeq" id="WP_159753148.1">
    <property type="nucleotide sequence ID" value="NZ_WUQX01000001.1"/>
</dbReference>
<dbReference type="Gene3D" id="3.90.550.10">
    <property type="entry name" value="Spore Coat Polysaccharide Biosynthesis Protein SpsA, Chain A"/>
    <property type="match status" value="1"/>
</dbReference>
<gene>
    <name evidence="2" type="ORF">GN277_20590</name>
</gene>
<dbReference type="InterPro" id="IPR029044">
    <property type="entry name" value="Nucleotide-diphossugar_trans"/>
</dbReference>
<dbReference type="SUPFAM" id="SSF53448">
    <property type="entry name" value="Nucleotide-diphospho-sugar transferases"/>
    <property type="match status" value="1"/>
</dbReference>
<dbReference type="InterPro" id="IPR005835">
    <property type="entry name" value="NTP_transferase_dom"/>
</dbReference>